<dbReference type="Gene3D" id="1.10.287.560">
    <property type="entry name" value="Histidine kinase CheA-like, homodimeric domain"/>
    <property type="match status" value="1"/>
</dbReference>
<dbReference type="SUPFAM" id="SSF47384">
    <property type="entry name" value="Homodimeric domain of signal transducing histidine kinase"/>
    <property type="match status" value="1"/>
</dbReference>
<comment type="catalytic activity">
    <reaction evidence="1">
        <text>ATP + protein L-histidine = ADP + protein N-phospho-L-histidine.</text>
        <dbReference type="EC" id="2.7.13.3"/>
    </reaction>
</comment>
<dbReference type="Pfam" id="PF02895">
    <property type="entry name" value="H-kinase_dim"/>
    <property type="match status" value="1"/>
</dbReference>
<organism evidence="17 18">
    <name type="scientific">Jannaschia helgolandensis</name>
    <dbReference type="NCBI Taxonomy" id="188906"/>
    <lineage>
        <taxon>Bacteria</taxon>
        <taxon>Pseudomonadati</taxon>
        <taxon>Pseudomonadota</taxon>
        <taxon>Alphaproteobacteria</taxon>
        <taxon>Rhodobacterales</taxon>
        <taxon>Roseobacteraceae</taxon>
        <taxon>Jannaschia</taxon>
    </lineage>
</organism>
<keyword evidence="9" id="KW-0067">ATP-binding</keyword>
<dbReference type="SMART" id="SM00260">
    <property type="entry name" value="CheW"/>
    <property type="match status" value="1"/>
</dbReference>
<dbReference type="InterPro" id="IPR036061">
    <property type="entry name" value="CheW-like_dom_sf"/>
</dbReference>
<dbReference type="PROSITE" id="PS50894">
    <property type="entry name" value="HPT"/>
    <property type="match status" value="1"/>
</dbReference>
<dbReference type="InterPro" id="IPR002545">
    <property type="entry name" value="CheW-lke_dom"/>
</dbReference>
<keyword evidence="10" id="KW-0902">Two-component regulatory system</keyword>
<keyword evidence="5 12" id="KW-0597">Phosphoprotein</keyword>
<evidence type="ECO:0000256" key="8">
    <source>
        <dbReference type="ARBA" id="ARBA00022777"/>
    </source>
</evidence>
<dbReference type="FunFam" id="3.30.565.10:FF:000016">
    <property type="entry name" value="Chemotaxis protein CheA, putative"/>
    <property type="match status" value="1"/>
</dbReference>
<evidence type="ECO:0000256" key="13">
    <source>
        <dbReference type="SAM" id="MobiDB-lite"/>
    </source>
</evidence>
<evidence type="ECO:0000259" key="14">
    <source>
        <dbReference type="PROSITE" id="PS50109"/>
    </source>
</evidence>
<dbReference type="SMART" id="SM00387">
    <property type="entry name" value="HATPase_c"/>
    <property type="match status" value="1"/>
</dbReference>
<evidence type="ECO:0000256" key="11">
    <source>
        <dbReference type="ARBA" id="ARBA00035100"/>
    </source>
</evidence>
<evidence type="ECO:0000256" key="6">
    <source>
        <dbReference type="ARBA" id="ARBA00022679"/>
    </source>
</evidence>
<dbReference type="GO" id="GO:0006935">
    <property type="term" value="P:chemotaxis"/>
    <property type="evidence" value="ECO:0007669"/>
    <property type="project" value="UniProtKB-KW"/>
</dbReference>
<keyword evidence="6" id="KW-0808">Transferase</keyword>
<dbReference type="Proteomes" id="UP000199283">
    <property type="component" value="Unassembled WGS sequence"/>
</dbReference>
<comment type="function">
    <text evidence="11">Involved in the transmission of sensory signals from the chemoreceptors to the flagellar motors. CheA is autophosphorylated; it can transfer its phosphate group to either CheB or CheY.</text>
</comment>
<dbReference type="RefSeq" id="WP_217638792.1">
    <property type="nucleotide sequence ID" value="NZ_FNZQ01000002.1"/>
</dbReference>
<gene>
    <name evidence="17" type="ORF">SAMN04488526_1460</name>
</gene>
<evidence type="ECO:0000256" key="1">
    <source>
        <dbReference type="ARBA" id="ARBA00000085"/>
    </source>
</evidence>
<dbReference type="InterPro" id="IPR036890">
    <property type="entry name" value="HATPase_C_sf"/>
</dbReference>
<evidence type="ECO:0000259" key="15">
    <source>
        <dbReference type="PROSITE" id="PS50851"/>
    </source>
</evidence>
<dbReference type="InterPro" id="IPR003594">
    <property type="entry name" value="HATPase_dom"/>
</dbReference>
<dbReference type="InterPro" id="IPR008207">
    <property type="entry name" value="Sig_transdc_His_kin_Hpt_dom"/>
</dbReference>
<dbReference type="AlphaFoldDB" id="A0A1H7KNS0"/>
<dbReference type="GO" id="GO:0000155">
    <property type="term" value="F:phosphorelay sensor kinase activity"/>
    <property type="evidence" value="ECO:0007669"/>
    <property type="project" value="InterPro"/>
</dbReference>
<evidence type="ECO:0000256" key="3">
    <source>
        <dbReference type="ARBA" id="ARBA00021495"/>
    </source>
</evidence>
<dbReference type="EC" id="2.7.13.3" evidence="2"/>
<keyword evidence="18" id="KW-1185">Reference proteome</keyword>
<dbReference type="Gene3D" id="3.30.565.10">
    <property type="entry name" value="Histidine kinase-like ATPase, C-terminal domain"/>
    <property type="match status" value="1"/>
</dbReference>
<dbReference type="SUPFAM" id="SSF55874">
    <property type="entry name" value="ATPase domain of HSP90 chaperone/DNA topoisomerase II/histidine kinase"/>
    <property type="match status" value="1"/>
</dbReference>
<dbReference type="PRINTS" id="PR00344">
    <property type="entry name" value="BCTRLSENSOR"/>
</dbReference>
<dbReference type="Pfam" id="PF01584">
    <property type="entry name" value="CheW"/>
    <property type="match status" value="1"/>
</dbReference>
<dbReference type="SMART" id="SM00073">
    <property type="entry name" value="HPT"/>
    <property type="match status" value="1"/>
</dbReference>
<keyword evidence="4" id="KW-0145">Chemotaxis</keyword>
<dbReference type="Gene3D" id="2.30.30.40">
    <property type="entry name" value="SH3 Domains"/>
    <property type="match status" value="1"/>
</dbReference>
<feature type="modified residue" description="Phosphohistidine" evidence="12">
    <location>
        <position position="47"/>
    </location>
</feature>
<protein>
    <recommendedName>
        <fullName evidence="3">Chemotaxis protein CheA</fullName>
        <ecNumber evidence="2">2.7.13.3</ecNumber>
    </recommendedName>
</protein>
<dbReference type="InterPro" id="IPR005467">
    <property type="entry name" value="His_kinase_dom"/>
</dbReference>
<dbReference type="CDD" id="cd00088">
    <property type="entry name" value="HPT"/>
    <property type="match status" value="1"/>
</dbReference>
<evidence type="ECO:0000256" key="5">
    <source>
        <dbReference type="ARBA" id="ARBA00022553"/>
    </source>
</evidence>
<keyword evidence="7" id="KW-0547">Nucleotide-binding</keyword>
<dbReference type="Pfam" id="PF02518">
    <property type="entry name" value="HATPase_c"/>
    <property type="match status" value="1"/>
</dbReference>
<dbReference type="PANTHER" id="PTHR43395">
    <property type="entry name" value="SENSOR HISTIDINE KINASE CHEA"/>
    <property type="match status" value="1"/>
</dbReference>
<dbReference type="InterPro" id="IPR037006">
    <property type="entry name" value="CheA-like_homodim_sf"/>
</dbReference>
<dbReference type="GO" id="GO:0005737">
    <property type="term" value="C:cytoplasm"/>
    <property type="evidence" value="ECO:0007669"/>
    <property type="project" value="InterPro"/>
</dbReference>
<evidence type="ECO:0000256" key="9">
    <source>
        <dbReference type="ARBA" id="ARBA00022840"/>
    </source>
</evidence>
<accession>A0A1H7KNS0</accession>
<feature type="compositionally biased region" description="Pro residues" evidence="13">
    <location>
        <begin position="301"/>
        <end position="318"/>
    </location>
</feature>
<dbReference type="PANTHER" id="PTHR43395:SF10">
    <property type="entry name" value="CHEMOTAXIS PROTEIN CHEA"/>
    <property type="match status" value="1"/>
</dbReference>
<evidence type="ECO:0000256" key="10">
    <source>
        <dbReference type="ARBA" id="ARBA00023012"/>
    </source>
</evidence>
<evidence type="ECO:0000256" key="2">
    <source>
        <dbReference type="ARBA" id="ARBA00012438"/>
    </source>
</evidence>
<name>A0A1H7KNS0_9RHOB</name>
<evidence type="ECO:0000259" key="16">
    <source>
        <dbReference type="PROSITE" id="PS50894"/>
    </source>
</evidence>
<dbReference type="InterPro" id="IPR004358">
    <property type="entry name" value="Sig_transdc_His_kin-like_C"/>
</dbReference>
<dbReference type="InterPro" id="IPR036641">
    <property type="entry name" value="HPT_dom_sf"/>
</dbReference>
<keyword evidence="8 17" id="KW-0418">Kinase</keyword>
<dbReference type="SUPFAM" id="SSF50341">
    <property type="entry name" value="CheW-like"/>
    <property type="match status" value="1"/>
</dbReference>
<evidence type="ECO:0000313" key="17">
    <source>
        <dbReference type="EMBL" id="SEK88429.1"/>
    </source>
</evidence>
<dbReference type="PROSITE" id="PS50851">
    <property type="entry name" value="CHEW"/>
    <property type="match status" value="1"/>
</dbReference>
<dbReference type="EMBL" id="FNZQ01000002">
    <property type="protein sequence ID" value="SEK88429.1"/>
    <property type="molecule type" value="Genomic_DNA"/>
</dbReference>
<feature type="domain" description="Histidine kinase" evidence="14">
    <location>
        <begin position="317"/>
        <end position="567"/>
    </location>
</feature>
<evidence type="ECO:0000256" key="7">
    <source>
        <dbReference type="ARBA" id="ARBA00022741"/>
    </source>
</evidence>
<feature type="domain" description="CheW-like" evidence="15">
    <location>
        <begin position="569"/>
        <end position="717"/>
    </location>
</feature>
<dbReference type="Gene3D" id="1.20.120.160">
    <property type="entry name" value="HPT domain"/>
    <property type="match status" value="1"/>
</dbReference>
<feature type="region of interest" description="Disordered" evidence="13">
    <location>
        <begin position="273"/>
        <end position="319"/>
    </location>
</feature>
<dbReference type="GO" id="GO:0005524">
    <property type="term" value="F:ATP binding"/>
    <property type="evidence" value="ECO:0007669"/>
    <property type="project" value="UniProtKB-KW"/>
</dbReference>
<evidence type="ECO:0000256" key="12">
    <source>
        <dbReference type="PROSITE-ProRule" id="PRU00110"/>
    </source>
</evidence>
<dbReference type="STRING" id="188906.SAMN04488526_1460"/>
<dbReference type="CDD" id="cd16916">
    <property type="entry name" value="HATPase_CheA-like"/>
    <property type="match status" value="1"/>
</dbReference>
<dbReference type="SMART" id="SM01231">
    <property type="entry name" value="H-kinase_dim"/>
    <property type="match status" value="1"/>
</dbReference>
<dbReference type="PROSITE" id="PS50109">
    <property type="entry name" value="HIS_KIN"/>
    <property type="match status" value="1"/>
</dbReference>
<feature type="domain" description="HPt" evidence="16">
    <location>
        <begin position="1"/>
        <end position="104"/>
    </location>
</feature>
<dbReference type="InterPro" id="IPR004105">
    <property type="entry name" value="CheA-like_dim"/>
</dbReference>
<evidence type="ECO:0000313" key="18">
    <source>
        <dbReference type="Proteomes" id="UP000199283"/>
    </source>
</evidence>
<dbReference type="Pfam" id="PF01627">
    <property type="entry name" value="Hpt"/>
    <property type="match status" value="1"/>
</dbReference>
<evidence type="ECO:0000256" key="4">
    <source>
        <dbReference type="ARBA" id="ARBA00022500"/>
    </source>
</evidence>
<proteinExistence type="predicted"/>
<dbReference type="InterPro" id="IPR051315">
    <property type="entry name" value="Bact_Chemotaxis_CheA"/>
</dbReference>
<dbReference type="InterPro" id="IPR036097">
    <property type="entry name" value="HisK_dim/P_sf"/>
</dbReference>
<reference evidence="17 18" key="1">
    <citation type="submission" date="2016-10" db="EMBL/GenBank/DDBJ databases">
        <authorList>
            <person name="de Groot N.N."/>
        </authorList>
    </citation>
    <scope>NUCLEOTIDE SEQUENCE [LARGE SCALE GENOMIC DNA]</scope>
    <source>
        <strain evidence="17 18">DSM 14858</strain>
    </source>
</reference>
<dbReference type="SUPFAM" id="SSF47226">
    <property type="entry name" value="Histidine-containing phosphotransfer domain, HPT domain"/>
    <property type="match status" value="1"/>
</dbReference>
<sequence length="733" mass="78249">MDPMDAIRVTFFEECAELLESLEAGLLALHAGTQDADTVDAVFRAVHSIKGGAGAFGLKPLVAFSHEFETALDALRSGRLAPDAAAVSVFLRAGDQLGDLIETCRNGDTPTVPDTADLMGLLAGTDDAAVSSDPAVDFAPVMLDLDVAPLFDDAFTDMPEATGVPDNRTWIVTFEPLPDLLISGNEPLFLFRALEVLGRIEVEALLEGLPPLGNMDPQVLGLRWMIRLIPSAPDLTETEIEAIFEFALDLCVLDICLAPAPTIALTSAPVTHQSVTPPMEGLRQQPDEPGLDSLPDTEPCSPRPPDAPATPLPKPPPMTTIRVDLERVDRLVNLVGELVISQSMLAQGMIRAGLDQHSEAVTNLDDLQQLTRDMQDSVMSIRAQPVKSLFQRMTRIVREAAQSTGKDVRLETDGEGTEIDKTVVERLGDPLTHMIRNAIDHGLEDPKARTAAGKQPTGVVRLSARQQSDRVVIEVSDDGRGVDRDRVLERAIARGLVPAGKILDAGEIDRLLFLPGFSTSETVSSLSGRGVGMDVVQRAIRDLNGTIAITSTEGLGCAISISLPLTLAILDGMIVRSNCQRMVIPLSAIIETQTISAARIERLGSRQTVVQLHDHFVPMVDLAQGMGFPSALRSRSDGSADCDAADDDDTALLFVQSDDSGPFAIRVDAIEAQRQVVIKGLGEDFGHVPCVSAATILGDGHVALIVDPAGIAATSGLQTKRPTPALFPESSLQ</sequence>